<reference evidence="3 5" key="1">
    <citation type="journal article" date="2015" name="Genome Announc.">
        <title>Complete Genome Sequence of Clavibacter michiganensis subsp. insidiosus R1-1 Using PacBio Single-Molecule Real-Time Technology.</title>
        <authorList>
            <person name="Lu Y."/>
            <person name="Samac D.A."/>
            <person name="Glazebrook J."/>
            <person name="Ishimaru C.A."/>
        </authorList>
    </citation>
    <scope>NUCLEOTIDE SEQUENCE [LARGE SCALE GENOMIC DNA]</scope>
    <source>
        <strain evidence="3 5">R1-1</strain>
    </source>
</reference>
<accession>A0A0D5CHS1</accession>
<feature type="transmembrane region" description="Helical" evidence="2">
    <location>
        <begin position="20"/>
        <end position="43"/>
    </location>
</feature>
<evidence type="ECO:0000313" key="6">
    <source>
        <dbReference type="Proteomes" id="UP000266634"/>
    </source>
</evidence>
<dbReference type="OrthoDB" id="5149460at2"/>
<evidence type="ECO:0000256" key="1">
    <source>
        <dbReference type="SAM" id="MobiDB-lite"/>
    </source>
</evidence>
<dbReference type="EMBL" id="CP011043">
    <property type="protein sequence ID" value="AJW78845.1"/>
    <property type="molecule type" value="Genomic_DNA"/>
</dbReference>
<dbReference type="KEGG" id="cmh:VO01_06595"/>
<keyword evidence="2" id="KW-0472">Membrane</keyword>
<evidence type="ECO:0000256" key="2">
    <source>
        <dbReference type="SAM" id="Phobius"/>
    </source>
</evidence>
<evidence type="ECO:0000313" key="5">
    <source>
        <dbReference type="Proteomes" id="UP000032604"/>
    </source>
</evidence>
<organism evidence="3 5">
    <name type="scientific">Clavibacter michiganensis subsp. insidiosus</name>
    <dbReference type="NCBI Taxonomy" id="33014"/>
    <lineage>
        <taxon>Bacteria</taxon>
        <taxon>Bacillati</taxon>
        <taxon>Actinomycetota</taxon>
        <taxon>Actinomycetes</taxon>
        <taxon>Micrococcales</taxon>
        <taxon>Microbacteriaceae</taxon>
        <taxon>Clavibacter</taxon>
    </lineage>
</organism>
<name>A0A0D5CHS1_9MICO</name>
<keyword evidence="2" id="KW-1133">Transmembrane helix</keyword>
<feature type="region of interest" description="Disordered" evidence="1">
    <location>
        <begin position="48"/>
        <end position="71"/>
    </location>
</feature>
<dbReference type="AlphaFoldDB" id="A0A0D5CHS1"/>
<dbReference type="EMBL" id="QWEA01000468">
    <property type="protein sequence ID" value="RIJ25768.1"/>
    <property type="molecule type" value="Genomic_DNA"/>
</dbReference>
<dbReference type="Proteomes" id="UP000032604">
    <property type="component" value="Chromosome"/>
</dbReference>
<gene>
    <name evidence="4" type="ORF">DZF93_11250</name>
    <name evidence="3" type="ORF">VO01_06595</name>
</gene>
<keyword evidence="2" id="KW-0812">Transmembrane</keyword>
<dbReference type="RefSeq" id="WP_015490178.1">
    <property type="nucleotide sequence ID" value="NZ_CP011043.1"/>
</dbReference>
<dbReference type="PATRIC" id="fig|33014.5.peg.1370"/>
<protein>
    <submittedName>
        <fullName evidence="3">Uncharacterized protein</fullName>
    </submittedName>
</protein>
<dbReference type="GeneID" id="92983258"/>
<dbReference type="Proteomes" id="UP000266634">
    <property type="component" value="Unassembled WGS sequence"/>
</dbReference>
<evidence type="ECO:0000313" key="4">
    <source>
        <dbReference type="EMBL" id="RIJ25768.1"/>
    </source>
</evidence>
<reference evidence="4 6" key="2">
    <citation type="submission" date="2018-08" db="EMBL/GenBank/DDBJ databases">
        <title>Genome Sequence of Clavibacter michiganensis Subspecies type strains, and the Atypical Peach-Colored Strains Isolated from Tomato.</title>
        <authorList>
            <person name="Osdaghi E."/>
            <person name="Portier P."/>
            <person name="Briand M."/>
            <person name="Jacques M.-A."/>
        </authorList>
    </citation>
    <scope>NUCLEOTIDE SEQUENCE [LARGE SCALE GENOMIC DNA]</scope>
    <source>
        <strain evidence="4 6">CFBP 6488</strain>
    </source>
</reference>
<sequence>MHALTTTILAETEHAMELAAPLWVFPAVAAVVFLALGVVMFSFRDVSNRHSEKWGKPPVAEQGHGTADSTH</sequence>
<proteinExistence type="predicted"/>
<dbReference type="HOGENOM" id="CLU_197483_0_0_11"/>
<evidence type="ECO:0000313" key="3">
    <source>
        <dbReference type="EMBL" id="AJW78845.1"/>
    </source>
</evidence>